<sequence>MRTLTMDVIDRDSRKKVGECSLALDVQRNNAVMTPEEKIVALRRENVLCEIIGDGEDEVLGYLAVTFDVQWGAEQSEVEEGWLTVPVEESGEDEPLSNDDADGKDEVASSRSLESLPSRTEFMESDRRTTRSFNEIYTVVNLNDKQESEAPEEKHTEEGQNLRNDFERIQRLLNKGKALQHSMEIAVNDTKDGHAQGMDAGVGGEAFALPNMAEGTISKQVQEVLSPASYGNFSNSAVTPTWDPKRNIESRNNAAAHLSASYNPAILTEFSEMMLTFESLELERDFVDHTLRQLRDLSSVSSRFSPIQISVSHSHVASLLYKHTDEVGFPEVPAFAVTTSLRKRQWLLTCSSRMSLTPPFTLVNIVDSDAFKKPGQEVKRKLQFFVRCKNQNDVQRSKRRDDQKRLSRPSRCIVLIGFLDVERFFSMAEPTDTNWSSTIQLFFEENRVDARKTGNDSHQMIHKSTIRRNKKKTTVGYLKIKVTLAEPGPSNHHAGNECTSSIDDNESELFLSSLSSTSIGATQTHKPQVTTESQSFLMDHIKMQTIAQEPHLLHDAVLKTSSSKLHGTELLQFAVMLENVSLFNFSAGTHFATVLDQTSTTLSKEKFDTRKFDLKNENVSVHYAVPTQFTKTYPAPTKFERIVRRKLKPSRWLDSVSFLRADFSGITHVFQSTFAQDASEYFSSGHLVCCVLHWSGVLDGTLGAIVKFQAIVRGFLHRKRQRQSVDRSVTHATDSTKEPNICSLAKNQMKLYSEPDSQSTAATLTTAAHRQEMTGIKNACPRVADNANEKWSDISSDTEEDPSKVEHNLALRKIRFNIRECWKSAMQRGGNYRPSAAPILGCELQGQLVLTGSSGGSDEHKRIPFALWWDAESSTMNSYFVHTFREIGTHQRKELGTDLPRVGPQSQVLFALHVENGFFGAQSREIIVGEARLNLYDALREQKAKLKDNNKANDSCLYVDVSITWDIRDGENINFPSVLPLKISYDLLAAFSEVPRHPTREQNLVCGDEISCDSMASSTGYQSDDLTSVSGKRLQPASVALSFSLFALAGFGNLLTERRQQGFSEKLLDFSSSTAHLNEMLSKISNSQSVIFDIEICLGSYLHEREDILQTQQTSSHNTGAYIFSKDGFWYKRWRSHQVTIQVNKNSHIEHLDASQLGMRADIVLNPDIVTKLQEDLAEVTVLLCCTSCNSPHALGSAEVPLAGVLFRPQGVRGMFPVRAGAARIGVHCFIDHSDKISAPCNTTSHLDIKSKDRFVPPPLVSPTSPDEIGRAEGASGNTRPPRLCEISIQEGRNLTPKEYDVATTHVYASFRIAYEGFDLSVPDVPVNAAKRTKVCAGICPQWNHNEAVTVADVGWHDLFLEVSVWQALKRGEGNTVDIKDVWIGKVFVDLSLFDRGWRDIDGWYHLLDGQHQTRGQVKIHVRNLSLKENNLDFVPALSFDEGHWSASKSPSNPTIYHNNSELIAEVLSGSPRLSLNNGLREAPDVIPSPLVNLTIPEKDAISQSQGAATDSVQVVDQAENDKAKSEMMIPDTIKQHETLDRELVEPKSQHHIEDAGVNRRAETSGAELPKTNAVTMYGTSAESDDGNGCTNDDPEIATLEINAQFHQPITLASLGTIEMELSPISDKLSLDVDENKKDTTMSPRFIDSEMKAESTNCDERISDSIAGSIGHSRALDEIEECMQESKENTLDSHSFSSAESESDGSGSKVTHFKDEGGELSQPSGCVREAASSLESGTAANEVSKSNMTPQQLHFDGDIIDIDFTGFPEIISGQTDENVSADTNRVDFDRTTSELASSNDNIIIDPESAAEVHQRRDDDSNSMTNSPPEACEKVMSLQIEHDMESRADAISSLPPDSAPAMDTCEDELNSAASLKSADTVSKVNTYTKTDFEDSSCSSSSRFASIPASRVDARDDMEVVMPRTGTSGLKHRNQLTAEVADKATQVDPAELECLTKTTFLHTIDANPLENVRGNDEVNAQLQAEGSPKHQAEQSEKPPSLSGSVVSTSTDQWNHESEDEVEFESTANVKRDPDMQARVLETEISATKTTKDCSCNSRDNILVVHPHGCVQDKQLSNVQSHVDDSNSVHPGCQNEKLEVVYEMLREMRDSFFAMPPTKADIAGHNNAVKNVDNENMLETKQVLLLSHDVQLSTDKQTHTSSRLKDPPEALVSDVTHEESTSITPQNSMAKPDVMSRLQLEGHYLDPVPARTASRSQSDKLGASFRAGIGSTLSSDSNVTKAHFGDIVENDEHSSVHSLFVNDSETERIARIMQGSMTYWMKDDSSSSCEDAFQDEEDSDDDCYF</sequence>
<name>A0A9W7D8Z1_9STRA</name>
<dbReference type="Gene3D" id="2.60.40.150">
    <property type="entry name" value="C2 domain"/>
    <property type="match status" value="1"/>
</dbReference>
<protein>
    <submittedName>
        <fullName evidence="2">Unnamed protein product</fullName>
    </submittedName>
</protein>
<dbReference type="OrthoDB" id="129860at2759"/>
<feature type="compositionally biased region" description="Acidic residues" evidence="1">
    <location>
        <begin position="2289"/>
        <end position="2302"/>
    </location>
</feature>
<evidence type="ECO:0000313" key="2">
    <source>
        <dbReference type="EMBL" id="GMF65143.1"/>
    </source>
</evidence>
<feature type="region of interest" description="Disordered" evidence="1">
    <location>
        <begin position="2279"/>
        <end position="2302"/>
    </location>
</feature>
<proteinExistence type="predicted"/>
<dbReference type="CDD" id="cd00030">
    <property type="entry name" value="C2"/>
    <property type="match status" value="1"/>
</dbReference>
<organism evidence="2 3">
    <name type="scientific">Phytophthora lilii</name>
    <dbReference type="NCBI Taxonomy" id="2077276"/>
    <lineage>
        <taxon>Eukaryota</taxon>
        <taxon>Sar</taxon>
        <taxon>Stramenopiles</taxon>
        <taxon>Oomycota</taxon>
        <taxon>Peronosporomycetes</taxon>
        <taxon>Peronosporales</taxon>
        <taxon>Peronosporaceae</taxon>
        <taxon>Phytophthora</taxon>
    </lineage>
</organism>
<feature type="compositionally biased region" description="Low complexity" evidence="1">
    <location>
        <begin position="1692"/>
        <end position="1708"/>
    </location>
</feature>
<comment type="caution">
    <text evidence="2">The sequence shown here is derived from an EMBL/GenBank/DDBJ whole genome shotgun (WGS) entry which is preliminary data.</text>
</comment>
<dbReference type="PROSITE" id="PS50096">
    <property type="entry name" value="IQ"/>
    <property type="match status" value="1"/>
</dbReference>
<evidence type="ECO:0000313" key="3">
    <source>
        <dbReference type="Proteomes" id="UP001165083"/>
    </source>
</evidence>
<feature type="region of interest" description="Disordered" evidence="1">
    <location>
        <begin position="1684"/>
        <end position="1726"/>
    </location>
</feature>
<feature type="compositionally biased region" description="Polar residues" evidence="1">
    <location>
        <begin position="1999"/>
        <end position="2010"/>
    </location>
</feature>
<dbReference type="SUPFAM" id="SSF49562">
    <property type="entry name" value="C2 domain (Calcium/lipid-binding domain, CaLB)"/>
    <property type="match status" value="1"/>
</dbReference>
<evidence type="ECO:0000256" key="1">
    <source>
        <dbReference type="SAM" id="MobiDB-lite"/>
    </source>
</evidence>
<accession>A0A9W7D8Z1</accession>
<feature type="region of interest" description="Disordered" evidence="1">
    <location>
        <begin position="1256"/>
        <end position="1283"/>
    </location>
</feature>
<keyword evidence="3" id="KW-1185">Reference proteome</keyword>
<dbReference type="EMBL" id="BSXW01012446">
    <property type="protein sequence ID" value="GMF65143.1"/>
    <property type="molecule type" value="Genomic_DNA"/>
</dbReference>
<feature type="compositionally biased region" description="Acidic residues" evidence="1">
    <location>
        <begin position="89"/>
        <end position="103"/>
    </location>
</feature>
<dbReference type="InterPro" id="IPR035892">
    <property type="entry name" value="C2_domain_sf"/>
</dbReference>
<feature type="compositionally biased region" description="Basic and acidic residues" evidence="1">
    <location>
        <begin position="1985"/>
        <end position="1994"/>
    </location>
</feature>
<reference evidence="2" key="1">
    <citation type="submission" date="2023-04" db="EMBL/GenBank/DDBJ databases">
        <title>Phytophthora lilii NBRC 32176.</title>
        <authorList>
            <person name="Ichikawa N."/>
            <person name="Sato H."/>
            <person name="Tonouchi N."/>
        </authorList>
    </citation>
    <scope>NUCLEOTIDE SEQUENCE</scope>
    <source>
        <strain evidence="2">NBRC 32176</strain>
    </source>
</reference>
<dbReference type="Proteomes" id="UP001165083">
    <property type="component" value="Unassembled WGS sequence"/>
</dbReference>
<gene>
    <name evidence="2" type="ORF">Plil01_001785900</name>
</gene>
<feature type="region of interest" description="Disordered" evidence="1">
    <location>
        <begin position="87"/>
        <end position="127"/>
    </location>
</feature>
<feature type="compositionally biased region" description="Polar residues" evidence="1">
    <location>
        <begin position="109"/>
        <end position="118"/>
    </location>
</feature>
<feature type="region of interest" description="Disordered" evidence="1">
    <location>
        <begin position="1981"/>
        <end position="2023"/>
    </location>
</feature>